<dbReference type="RefSeq" id="WP_263126611.1">
    <property type="nucleotide sequence ID" value="NZ_CP106753.1"/>
</dbReference>
<name>A0ABY6DS41_9NEIS</name>
<dbReference type="EMBL" id="CP106753">
    <property type="protein sequence ID" value="UXY17180.1"/>
    <property type="molecule type" value="Genomic_DNA"/>
</dbReference>
<evidence type="ECO:0000313" key="2">
    <source>
        <dbReference type="Proteomes" id="UP001061302"/>
    </source>
</evidence>
<keyword evidence="2" id="KW-1185">Reference proteome</keyword>
<protein>
    <submittedName>
        <fullName evidence="1">Uncharacterized protein</fullName>
    </submittedName>
</protein>
<organism evidence="1 2">
    <name type="scientific">Chitiniphilus purpureus</name>
    <dbReference type="NCBI Taxonomy" id="2981137"/>
    <lineage>
        <taxon>Bacteria</taxon>
        <taxon>Pseudomonadati</taxon>
        <taxon>Pseudomonadota</taxon>
        <taxon>Betaproteobacteria</taxon>
        <taxon>Neisseriales</taxon>
        <taxon>Chitinibacteraceae</taxon>
        <taxon>Chitiniphilus</taxon>
    </lineage>
</organism>
<evidence type="ECO:0000313" key="1">
    <source>
        <dbReference type="EMBL" id="UXY17180.1"/>
    </source>
</evidence>
<sequence>MPGPTLLVAPADLLSRLAERLDRMGLAPDVAASTIPDALPDGALVLAVALNAHELDRLGGFGTGSGVDLIDIALLADHAAAVEHGWMLAVGANAPSVARARHWLDALAPAPGGWLCAGGLGAGVFLAQLARYWSLLHHDVLAWLAERGPCGTASFDLASWQVEASRQWPALHGAARDYLAGAATQPAGTEGIAVTLARIIVQNSAETAAQQ</sequence>
<reference evidence="1" key="1">
    <citation type="submission" date="2022-10" db="EMBL/GenBank/DDBJ databases">
        <title>Chitiniphilus purpureus sp. nov., a novel chitin-degrading bacterium isolated from crawfish pond sediment.</title>
        <authorList>
            <person name="Li K."/>
        </authorList>
    </citation>
    <scope>NUCLEOTIDE SEQUENCE</scope>
    <source>
        <strain evidence="1">CD1</strain>
    </source>
</reference>
<proteinExistence type="predicted"/>
<gene>
    <name evidence="1" type="ORF">N8I74_09290</name>
</gene>
<accession>A0ABY6DS41</accession>
<dbReference type="Proteomes" id="UP001061302">
    <property type="component" value="Chromosome"/>
</dbReference>